<reference evidence="1" key="1">
    <citation type="submission" date="2015-10" db="EMBL/GenBank/DDBJ databases">
        <authorList>
            <person name="Gilbert D.G."/>
        </authorList>
    </citation>
    <scope>NUCLEOTIDE SEQUENCE</scope>
    <source>
        <strain evidence="1">Phyl III-seqv23</strain>
    </source>
</reference>
<gene>
    <name evidence="1" type="ORF">RUN1985_v1_30048</name>
</gene>
<dbReference type="AlphaFoldDB" id="A0A0S4UXU0"/>
<proteinExistence type="predicted"/>
<sequence>MRFPHVGLNQERAHYVCAYKGSARKRMHTLMGWLRVVRLSPALPGVFARDAPSLSRHPYCYGMEPASPGRLSFRASTFASAPDVSELPPRIRYPLRAGAHHLVRAGGNRYITEAHRLDGAALLSGGVTLGGSM</sequence>
<accession>A0A0S4UXU0</accession>
<evidence type="ECO:0000313" key="1">
    <source>
        <dbReference type="EMBL" id="CUV27133.1"/>
    </source>
</evidence>
<protein>
    <submittedName>
        <fullName evidence="1">Uncharacterized protein</fullName>
    </submittedName>
</protein>
<organism evidence="1">
    <name type="scientific">Ralstonia solanacearum</name>
    <name type="common">Pseudomonas solanacearum</name>
    <dbReference type="NCBI Taxonomy" id="305"/>
    <lineage>
        <taxon>Bacteria</taxon>
        <taxon>Pseudomonadati</taxon>
        <taxon>Pseudomonadota</taxon>
        <taxon>Betaproteobacteria</taxon>
        <taxon>Burkholderiales</taxon>
        <taxon>Burkholderiaceae</taxon>
        <taxon>Ralstonia</taxon>
        <taxon>Ralstonia solanacearum species complex</taxon>
    </lineage>
</organism>
<name>A0A0S4UXU0_RALSL</name>
<dbReference type="EMBL" id="LN899824">
    <property type="protein sequence ID" value="CUV27133.1"/>
    <property type="molecule type" value="Genomic_DNA"/>
</dbReference>